<evidence type="ECO:0000313" key="2">
    <source>
        <dbReference type="EMBL" id="CAC5422705.1"/>
    </source>
</evidence>
<gene>
    <name evidence="2" type="ORF">MCOR_54741</name>
</gene>
<feature type="region of interest" description="Disordered" evidence="1">
    <location>
        <begin position="116"/>
        <end position="140"/>
    </location>
</feature>
<keyword evidence="3" id="KW-1185">Reference proteome</keyword>
<dbReference type="EMBL" id="CACVKT020009675">
    <property type="protein sequence ID" value="CAC5422705.1"/>
    <property type="molecule type" value="Genomic_DNA"/>
</dbReference>
<sequence length="299" mass="33959">MTTGRISADSLSTVANFVEERLDDEQENRPIGNHLKEAGKRLISNAILDTATTACTVITEASIHNLKQKGDTTDAYDLSESQDKKIRPGVDRHSHKLHNESGRETYVNIQEPKGAIIDEDNSSECQEKKDRSGVDRKSHKSHYQLTKCNLKTESGCNPTPKTKIVENITVSPYVTEPEDNSIPCSRFRYIADGSWISKMIVEFKFNGISQIKTVRESGSGIELPIDAEDVKVHFKVLRFLLTWCDVKKWDRLKKVWQEEPHIFSYKSPPEQRTFTLSGPLYFEGVINVTNENHDEVCDM</sequence>
<dbReference type="OrthoDB" id="5988263at2759"/>
<organism evidence="2 3">
    <name type="scientific">Mytilus coruscus</name>
    <name type="common">Sea mussel</name>
    <dbReference type="NCBI Taxonomy" id="42192"/>
    <lineage>
        <taxon>Eukaryota</taxon>
        <taxon>Metazoa</taxon>
        <taxon>Spiralia</taxon>
        <taxon>Lophotrochozoa</taxon>
        <taxon>Mollusca</taxon>
        <taxon>Bivalvia</taxon>
        <taxon>Autobranchia</taxon>
        <taxon>Pteriomorphia</taxon>
        <taxon>Mytilida</taxon>
        <taxon>Mytiloidea</taxon>
        <taxon>Mytilidae</taxon>
        <taxon>Mytilinae</taxon>
        <taxon>Mytilus</taxon>
    </lineage>
</organism>
<evidence type="ECO:0000313" key="3">
    <source>
        <dbReference type="Proteomes" id="UP000507470"/>
    </source>
</evidence>
<proteinExistence type="predicted"/>
<reference evidence="2 3" key="1">
    <citation type="submission" date="2020-06" db="EMBL/GenBank/DDBJ databases">
        <authorList>
            <person name="Li R."/>
            <person name="Bekaert M."/>
        </authorList>
    </citation>
    <scope>NUCLEOTIDE SEQUENCE [LARGE SCALE GENOMIC DNA]</scope>
    <source>
        <strain evidence="3">wild</strain>
    </source>
</reference>
<protein>
    <submittedName>
        <fullName evidence="2">Uncharacterized protein</fullName>
    </submittedName>
</protein>
<dbReference type="Proteomes" id="UP000507470">
    <property type="component" value="Unassembled WGS sequence"/>
</dbReference>
<name>A0A6J8ET79_MYTCO</name>
<dbReference type="AlphaFoldDB" id="A0A6J8ET79"/>
<evidence type="ECO:0000256" key="1">
    <source>
        <dbReference type="SAM" id="MobiDB-lite"/>
    </source>
</evidence>
<feature type="compositionally biased region" description="Basic and acidic residues" evidence="1">
    <location>
        <begin position="125"/>
        <end position="136"/>
    </location>
</feature>
<accession>A0A6J8ET79</accession>